<evidence type="ECO:0000313" key="2">
    <source>
        <dbReference type="EMBL" id="GAA2000776.1"/>
    </source>
</evidence>
<dbReference type="EMBL" id="BAAAQM010000069">
    <property type="protein sequence ID" value="GAA2000776.1"/>
    <property type="molecule type" value="Genomic_DNA"/>
</dbReference>
<feature type="signal peptide" evidence="1">
    <location>
        <begin position="1"/>
        <end position="26"/>
    </location>
</feature>
<protein>
    <recommendedName>
        <fullName evidence="4">Peptidase A4 family protein</fullName>
    </recommendedName>
</protein>
<dbReference type="SUPFAM" id="SSF49899">
    <property type="entry name" value="Concanavalin A-like lectins/glucanases"/>
    <property type="match status" value="1"/>
</dbReference>
<dbReference type="Proteomes" id="UP001499854">
    <property type="component" value="Unassembled WGS sequence"/>
</dbReference>
<dbReference type="RefSeq" id="WP_344662238.1">
    <property type="nucleotide sequence ID" value="NZ_BAAAQM010000069.1"/>
</dbReference>
<accession>A0ABN2T7F1</accession>
<sequence>MGIRAKATLGAALCALALAVAQPAGAASAPAGPVAHASSGCAGATVLTPRDGAVATAQAMGMTSAADGFYARAAESHATWLSTMSCSKTSHTHALKPATITTAAAGAGAGAGVRNAGYLSSNWSGYQINGTSQYVQSGWTVPTVTQPMPAYSTTGYYSSIWSGIGGGFNAGNGALIQSGTAEDVNASGQASYYAWYEIVGGTHDTGGEIRINNLPVHPGDAVGSGVEWTPSGGAILGVCNFSTGGGCINFTLASSAPGTSEEWIVEAPYFNGVLPLADFHSVNFVNACWQTTFQSTGTCSSIAAGGPQPISLEQYVFKAYQVLAQPQGGLTNNGQNFTDYYIPPERCPTC</sequence>
<keyword evidence="1" id="KW-0732">Signal</keyword>
<comment type="caution">
    <text evidence="2">The sequence shown here is derived from an EMBL/GenBank/DDBJ whole genome shotgun (WGS) entry which is preliminary data.</text>
</comment>
<evidence type="ECO:0000313" key="3">
    <source>
        <dbReference type="Proteomes" id="UP001499854"/>
    </source>
</evidence>
<dbReference type="PANTHER" id="PTHR37536">
    <property type="entry name" value="PUTATIVE (AFU_ORTHOLOGUE AFUA_3G02970)-RELATED"/>
    <property type="match status" value="1"/>
</dbReference>
<dbReference type="Pfam" id="PF01828">
    <property type="entry name" value="Peptidase_A4"/>
    <property type="match status" value="1"/>
</dbReference>
<dbReference type="InterPro" id="IPR038656">
    <property type="entry name" value="Peptidase_G1_sf"/>
</dbReference>
<proteinExistence type="predicted"/>
<dbReference type="InterPro" id="IPR013320">
    <property type="entry name" value="ConA-like_dom_sf"/>
</dbReference>
<dbReference type="PANTHER" id="PTHR37536:SF1">
    <property type="entry name" value="ASPERGILLOPEPSIN, PUTAITVE (AFU_ORTHOLOGUE AFUA_7G01200)"/>
    <property type="match status" value="1"/>
</dbReference>
<feature type="chain" id="PRO_5046099967" description="Peptidase A4 family protein" evidence="1">
    <location>
        <begin position="27"/>
        <end position="350"/>
    </location>
</feature>
<evidence type="ECO:0008006" key="4">
    <source>
        <dbReference type="Google" id="ProtNLM"/>
    </source>
</evidence>
<reference evidence="2 3" key="1">
    <citation type="journal article" date="2019" name="Int. J. Syst. Evol. Microbiol.">
        <title>The Global Catalogue of Microorganisms (GCM) 10K type strain sequencing project: providing services to taxonomists for standard genome sequencing and annotation.</title>
        <authorList>
            <consortium name="The Broad Institute Genomics Platform"/>
            <consortium name="The Broad Institute Genome Sequencing Center for Infectious Disease"/>
            <person name="Wu L."/>
            <person name="Ma J."/>
        </authorList>
    </citation>
    <scope>NUCLEOTIDE SEQUENCE [LARGE SCALE GENOMIC DNA]</scope>
    <source>
        <strain evidence="2 3">JCM 16013</strain>
    </source>
</reference>
<dbReference type="Gene3D" id="2.60.120.700">
    <property type="entry name" value="Peptidase G1"/>
    <property type="match status" value="1"/>
</dbReference>
<organism evidence="2 3">
    <name type="scientific">Catenulispora subtropica</name>
    <dbReference type="NCBI Taxonomy" id="450798"/>
    <lineage>
        <taxon>Bacteria</taxon>
        <taxon>Bacillati</taxon>
        <taxon>Actinomycetota</taxon>
        <taxon>Actinomycetes</taxon>
        <taxon>Catenulisporales</taxon>
        <taxon>Catenulisporaceae</taxon>
        <taxon>Catenulispora</taxon>
    </lineage>
</organism>
<dbReference type="InterPro" id="IPR000250">
    <property type="entry name" value="Peptidase_G1"/>
</dbReference>
<keyword evidence="3" id="KW-1185">Reference proteome</keyword>
<evidence type="ECO:0000256" key="1">
    <source>
        <dbReference type="SAM" id="SignalP"/>
    </source>
</evidence>
<name>A0ABN2T7F1_9ACTN</name>
<dbReference type="CDD" id="cd13426">
    <property type="entry name" value="Peptidase_G1"/>
    <property type="match status" value="1"/>
</dbReference>
<gene>
    <name evidence="2" type="ORF">GCM10009838_77980</name>
</gene>